<dbReference type="STRING" id="584787.GCA_001247655_00385"/>
<name>A0A3N1PNK3_9GAMM</name>
<dbReference type="Proteomes" id="UP000268033">
    <property type="component" value="Unassembled WGS sequence"/>
</dbReference>
<evidence type="ECO:0000256" key="1">
    <source>
        <dbReference type="SAM" id="Phobius"/>
    </source>
</evidence>
<evidence type="ECO:0000313" key="3">
    <source>
        <dbReference type="Proteomes" id="UP000268033"/>
    </source>
</evidence>
<feature type="transmembrane region" description="Helical" evidence="1">
    <location>
        <begin position="49"/>
        <end position="66"/>
    </location>
</feature>
<dbReference type="EMBL" id="RJUL01000003">
    <property type="protein sequence ID" value="ROQ28450.1"/>
    <property type="molecule type" value="Genomic_DNA"/>
</dbReference>
<sequence>MHGSKDVQMNRSHRHSLHRAKPLSVGTLAIAIGITLVSLLLPLLGLPDWLPLLGAALSATLVYWVLNNPAEEFLIVQQGQLRIRPTRSRRLETVPLAQIRDVRPVTGPETAELEVQCLDGKQLRFQAFYGQPNEDELSQLEQFLRRHLQTFSS</sequence>
<feature type="transmembrane region" description="Helical" evidence="1">
    <location>
        <begin position="21"/>
        <end position="43"/>
    </location>
</feature>
<accession>A0A3N1PNK3</accession>
<dbReference type="AlphaFoldDB" id="A0A3N1PNK3"/>
<gene>
    <name evidence="2" type="ORF">EDC28_10342</name>
</gene>
<keyword evidence="1" id="KW-0472">Membrane</keyword>
<evidence type="ECO:0000313" key="2">
    <source>
        <dbReference type="EMBL" id="ROQ28450.1"/>
    </source>
</evidence>
<keyword evidence="1" id="KW-1133">Transmembrane helix</keyword>
<proteinExistence type="predicted"/>
<reference evidence="2 3" key="1">
    <citation type="submission" date="2018-11" db="EMBL/GenBank/DDBJ databases">
        <title>Genomic Encyclopedia of Type Strains, Phase IV (KMG-IV): sequencing the most valuable type-strain genomes for metagenomic binning, comparative biology and taxonomic classification.</title>
        <authorList>
            <person name="Goeker M."/>
        </authorList>
    </citation>
    <scope>NUCLEOTIDE SEQUENCE [LARGE SCALE GENOMIC DNA]</scope>
    <source>
        <strain evidence="2 3">DSM 21945</strain>
    </source>
</reference>
<organism evidence="2 3">
    <name type="scientific">Gallaecimonas pentaromativorans</name>
    <dbReference type="NCBI Taxonomy" id="584787"/>
    <lineage>
        <taxon>Bacteria</taxon>
        <taxon>Pseudomonadati</taxon>
        <taxon>Pseudomonadota</taxon>
        <taxon>Gammaproteobacteria</taxon>
        <taxon>Enterobacterales</taxon>
        <taxon>Gallaecimonadaceae</taxon>
        <taxon>Gallaecimonas</taxon>
    </lineage>
</organism>
<protein>
    <submittedName>
        <fullName evidence="2">Uncharacterized protein</fullName>
    </submittedName>
</protein>
<keyword evidence="3" id="KW-1185">Reference proteome</keyword>
<keyword evidence="1" id="KW-0812">Transmembrane</keyword>
<comment type="caution">
    <text evidence="2">The sequence shown here is derived from an EMBL/GenBank/DDBJ whole genome shotgun (WGS) entry which is preliminary data.</text>
</comment>